<evidence type="ECO:0000313" key="1">
    <source>
        <dbReference type="EMBL" id="TJZ57414.1"/>
    </source>
</evidence>
<accession>A0A4U0P417</accession>
<evidence type="ECO:0000313" key="2">
    <source>
        <dbReference type="Proteomes" id="UP000308697"/>
    </source>
</evidence>
<keyword evidence="2" id="KW-1185">Reference proteome</keyword>
<comment type="caution">
    <text evidence="1">The sequence shown here is derived from an EMBL/GenBank/DDBJ whole genome shotgun (WGS) entry which is preliminary data.</text>
</comment>
<gene>
    <name evidence="1" type="ORF">FCH28_08335</name>
</gene>
<dbReference type="EMBL" id="SUMB01000002">
    <property type="protein sequence ID" value="TJZ57414.1"/>
    <property type="molecule type" value="Genomic_DNA"/>
</dbReference>
<sequence>MGSPTSAAHTARIMRMLARLHPELWDLFHPHGPVLTTGAAQIRSLDGGSEVALNPQPLPPRELLRFAIRRTTHGVAEATIGAHQSGRDIREIVQEIGDDWCPTPPHRTIPWPKRWPAPWPPGEPSPVDPELATPAVQAAAGLAFQGYADGIADEKLCAAFGELADRLFEAAFRNADYS</sequence>
<dbReference type="AlphaFoldDB" id="A0A4U0P417"/>
<dbReference type="OrthoDB" id="4216035at2"/>
<reference evidence="1 2" key="1">
    <citation type="submission" date="2019-04" db="EMBL/GenBank/DDBJ databases">
        <title>Streptomyces piniterrae sp. nov., a heliquinomycin-producing actinomycete isolated from rhizosphere soil of Pinus yunnanensis.</title>
        <authorList>
            <person name="Zhuang X."/>
            <person name="Zhao J."/>
        </authorList>
    </citation>
    <scope>NUCLEOTIDE SEQUENCE [LARGE SCALE GENOMIC DNA]</scope>
    <source>
        <strain evidence="2">jys28</strain>
    </source>
</reference>
<organism evidence="1 2">
    <name type="scientific">Streptomyces piniterrae</name>
    <dbReference type="NCBI Taxonomy" id="2571125"/>
    <lineage>
        <taxon>Bacteria</taxon>
        <taxon>Bacillati</taxon>
        <taxon>Actinomycetota</taxon>
        <taxon>Actinomycetes</taxon>
        <taxon>Kitasatosporales</taxon>
        <taxon>Streptomycetaceae</taxon>
        <taxon>Streptomyces</taxon>
    </lineage>
</organism>
<name>A0A4U0P417_9ACTN</name>
<protein>
    <submittedName>
        <fullName evidence="1">Uncharacterized protein</fullName>
    </submittedName>
</protein>
<dbReference type="Proteomes" id="UP000308697">
    <property type="component" value="Unassembled WGS sequence"/>
</dbReference>
<proteinExistence type="predicted"/>
<dbReference type="RefSeq" id="WP_136739032.1">
    <property type="nucleotide sequence ID" value="NZ_SUMB01000002.1"/>
</dbReference>